<proteinExistence type="predicted"/>
<reference evidence="1 2" key="1">
    <citation type="submission" date="2017-01" db="EMBL/GenBank/DDBJ databases">
        <title>Genome sequence of Rhodoferax antarcticus ANT.BR, a psychrophilic purple nonsulfur bacterium from an Antarctic microbial mat.</title>
        <authorList>
            <person name="Baker J."/>
            <person name="Riester C."/>
            <person name="Skinner B."/>
            <person name="Newell A."/>
            <person name="Swingley W."/>
            <person name="Madigan M."/>
            <person name="Jung D."/>
            <person name="Asao M."/>
            <person name="Chen M."/>
            <person name="Loughlin P."/>
            <person name="Pan H."/>
            <person name="Lin S."/>
            <person name="Li N."/>
            <person name="Shaw J."/>
            <person name="Prado M."/>
            <person name="Sherman C."/>
            <person name="Li X."/>
            <person name="Tang J."/>
            <person name="Blankenship R."/>
            <person name="Zhao T."/>
            <person name="Touchman J."/>
            <person name="Sattley M."/>
        </authorList>
    </citation>
    <scope>NUCLEOTIDE SEQUENCE [LARGE SCALE GENOMIC DNA]</scope>
    <source>
        <strain evidence="1 2">ANT.BR</strain>
    </source>
</reference>
<dbReference type="EMBL" id="MSYM01000001">
    <property type="protein sequence ID" value="OLP08436.1"/>
    <property type="molecule type" value="Genomic_DNA"/>
</dbReference>
<protein>
    <submittedName>
        <fullName evidence="1">Uncharacterized protein</fullName>
    </submittedName>
</protein>
<organism evidence="1 2">
    <name type="scientific">Rhodoferax antarcticus ANT.BR</name>
    <dbReference type="NCBI Taxonomy" id="1111071"/>
    <lineage>
        <taxon>Bacteria</taxon>
        <taxon>Pseudomonadati</taxon>
        <taxon>Pseudomonadota</taxon>
        <taxon>Betaproteobacteria</taxon>
        <taxon>Burkholderiales</taxon>
        <taxon>Comamonadaceae</taxon>
        <taxon>Rhodoferax</taxon>
    </lineage>
</organism>
<accession>A0A1Q8YK63</accession>
<evidence type="ECO:0000313" key="2">
    <source>
        <dbReference type="Proteomes" id="UP000185911"/>
    </source>
</evidence>
<sequence>MDDAVTLVDHDEGTGTLLLELFKRCGVLGQGSMKYAGQAQGFTILVVVEGLESEDAARVKQVEKRVGCQWVWGEVAGHD</sequence>
<dbReference type="AlphaFoldDB" id="A0A1Q8YK63"/>
<keyword evidence="2" id="KW-1185">Reference proteome</keyword>
<dbReference type="Proteomes" id="UP000185911">
    <property type="component" value="Unassembled WGS sequence"/>
</dbReference>
<comment type="caution">
    <text evidence="1">The sequence shown here is derived from an EMBL/GenBank/DDBJ whole genome shotgun (WGS) entry which is preliminary data.</text>
</comment>
<name>A0A1Q8YK63_9BURK</name>
<evidence type="ECO:0000313" key="1">
    <source>
        <dbReference type="EMBL" id="OLP08436.1"/>
    </source>
</evidence>
<gene>
    <name evidence="1" type="ORF">BLL52_0040</name>
</gene>